<dbReference type="OrthoDB" id="9803916at2"/>
<dbReference type="KEGG" id="htq:FRZ44_29750"/>
<dbReference type="InterPro" id="IPR036866">
    <property type="entry name" value="RibonucZ/Hydroxyglut_hydro"/>
</dbReference>
<accession>A0A5J6MJD0</accession>
<dbReference type="GO" id="GO:0016787">
    <property type="term" value="F:hydrolase activity"/>
    <property type="evidence" value="ECO:0007669"/>
    <property type="project" value="UniProtKB-KW"/>
</dbReference>
<dbReference type="EMBL" id="CP042906">
    <property type="protein sequence ID" value="QEX17672.1"/>
    <property type="molecule type" value="Genomic_DNA"/>
</dbReference>
<dbReference type="PANTHER" id="PTHR13754">
    <property type="entry name" value="METALLO-BETA-LACTAMASE SUPERFAMILY PROTEIN"/>
    <property type="match status" value="1"/>
</dbReference>
<dbReference type="Proteomes" id="UP000326202">
    <property type="component" value="Chromosome"/>
</dbReference>
<dbReference type="InterPro" id="IPR001279">
    <property type="entry name" value="Metallo-B-lactamas"/>
</dbReference>
<dbReference type="Gene3D" id="3.60.15.10">
    <property type="entry name" value="Ribonuclease Z/Hydroxyacylglutathione hydrolase-like"/>
    <property type="match status" value="1"/>
</dbReference>
<dbReference type="GO" id="GO:0016740">
    <property type="term" value="F:transferase activity"/>
    <property type="evidence" value="ECO:0007669"/>
    <property type="project" value="TreeGrafter"/>
</dbReference>
<dbReference type="PANTHER" id="PTHR13754:SF13">
    <property type="entry name" value="METALLO-BETA-LACTAMASE SUPERFAMILY PROTEIN (AFU_ORTHOLOGUE AFUA_3G07630)"/>
    <property type="match status" value="1"/>
</dbReference>
<dbReference type="CDD" id="cd07713">
    <property type="entry name" value="DHPS-like_MBL-fold"/>
    <property type="match status" value="1"/>
</dbReference>
<dbReference type="RefSeq" id="WP_151177909.1">
    <property type="nucleotide sequence ID" value="NZ_CP042906.1"/>
</dbReference>
<feature type="domain" description="Metallo-beta-lactamase" evidence="1">
    <location>
        <begin position="74"/>
        <end position="140"/>
    </location>
</feature>
<evidence type="ECO:0000313" key="2">
    <source>
        <dbReference type="EMBL" id="QEX17672.1"/>
    </source>
</evidence>
<dbReference type="InterPro" id="IPR041712">
    <property type="entry name" value="DHPS-like_MBL-fold"/>
</dbReference>
<dbReference type="Pfam" id="PF00753">
    <property type="entry name" value="Lactamase_B"/>
    <property type="match status" value="1"/>
</dbReference>
<dbReference type="AlphaFoldDB" id="A0A5J6MJD0"/>
<evidence type="ECO:0000259" key="1">
    <source>
        <dbReference type="Pfam" id="PF00753"/>
    </source>
</evidence>
<sequence length="351" mass="37735">MSGDSSPHGVLSLDELEILVVVDNETDTLSSVDEGVPQIPEVVHLAARTPPSRKYEGHDCKVVFDQLCCACHGLSVLLTGRRGGQKRSMLFDVGPYPDLWLDNARRLDVDLSAIECIFLSHWHFDHSGGLPEVIAAIGKARSRAGLSPPIVDLHPDRPDQRGVLLPSGVMLMLPKEPTFEDIAQCGGETVTRDDPHPLCGGFFFGSGAIDRVTSYETGLAGHHSFRGDDGKPDPLIMDERFVAASIPGRGVTVLSACSHAGIVNACLGAKKHFPDTPIDLVLGGYHLSGKAMEARIEPTVRDLQSRIDPRLVAPGHCTGWRAKTNLASAFAPGRYAPSVVGTLYRLSAVRT</sequence>
<keyword evidence="3" id="KW-1185">Reference proteome</keyword>
<keyword evidence="2" id="KW-0378">Hydrolase</keyword>
<protein>
    <submittedName>
        <fullName evidence="2">MBL fold metallo-hydrolase</fullName>
    </submittedName>
</protein>
<gene>
    <name evidence="2" type="ORF">FRZ44_29750</name>
</gene>
<dbReference type="InterPro" id="IPR052926">
    <property type="entry name" value="Metallo-beta-lactamase_dom"/>
</dbReference>
<proteinExistence type="predicted"/>
<organism evidence="2 3">
    <name type="scientific">Hypericibacter terrae</name>
    <dbReference type="NCBI Taxonomy" id="2602015"/>
    <lineage>
        <taxon>Bacteria</taxon>
        <taxon>Pseudomonadati</taxon>
        <taxon>Pseudomonadota</taxon>
        <taxon>Alphaproteobacteria</taxon>
        <taxon>Rhodospirillales</taxon>
        <taxon>Dongiaceae</taxon>
        <taxon>Hypericibacter</taxon>
    </lineage>
</organism>
<dbReference type="SUPFAM" id="SSF56281">
    <property type="entry name" value="Metallo-hydrolase/oxidoreductase"/>
    <property type="match status" value="1"/>
</dbReference>
<reference evidence="2 3" key="1">
    <citation type="submission" date="2019-08" db="EMBL/GenBank/DDBJ databases">
        <title>Hyperibacter terrae gen. nov., sp. nov. and Hyperibacter viscosus sp. nov., two new members in the family Rhodospirillaceae isolated from the rhizosphere of Hypericum perforatum.</title>
        <authorList>
            <person name="Noviana Z."/>
        </authorList>
    </citation>
    <scope>NUCLEOTIDE SEQUENCE [LARGE SCALE GENOMIC DNA]</scope>
    <source>
        <strain evidence="2 3">R5913</strain>
    </source>
</reference>
<evidence type="ECO:0000313" key="3">
    <source>
        <dbReference type="Proteomes" id="UP000326202"/>
    </source>
</evidence>
<name>A0A5J6MJD0_9PROT</name>